<accession>A0A6J5M9Y2</accession>
<keyword evidence="1" id="KW-0812">Transmembrane</keyword>
<name>A0A6J5M9Y2_9CAUD</name>
<evidence type="ECO:0000313" key="2">
    <source>
        <dbReference type="EMBL" id="CAB4140539.1"/>
    </source>
</evidence>
<sequence length="124" mass="14106">MLNRSTSACTAAQKSTKSSSLIRQATITTMLLLAVVFFVACSENKQPVFQSRNYDAECIIGKKYIIFGVKSENPFEPQAVATVIITDKQNGFVQYCWDYDFEKKHKVLFTRSCKEFIQASENNR</sequence>
<feature type="transmembrane region" description="Helical" evidence="1">
    <location>
        <begin position="21"/>
        <end position="40"/>
    </location>
</feature>
<evidence type="ECO:0000256" key="1">
    <source>
        <dbReference type="SAM" id="Phobius"/>
    </source>
</evidence>
<protein>
    <submittedName>
        <fullName evidence="2">Uncharacterized protein</fullName>
    </submittedName>
</protein>
<keyword evidence="1" id="KW-0472">Membrane</keyword>
<gene>
    <name evidence="2" type="ORF">UFOVP402_40</name>
</gene>
<reference evidence="2" key="1">
    <citation type="submission" date="2020-04" db="EMBL/GenBank/DDBJ databases">
        <authorList>
            <person name="Chiriac C."/>
            <person name="Salcher M."/>
            <person name="Ghai R."/>
            <person name="Kavagutti S V."/>
        </authorList>
    </citation>
    <scope>NUCLEOTIDE SEQUENCE</scope>
</reference>
<proteinExistence type="predicted"/>
<organism evidence="2">
    <name type="scientific">uncultured Caudovirales phage</name>
    <dbReference type="NCBI Taxonomy" id="2100421"/>
    <lineage>
        <taxon>Viruses</taxon>
        <taxon>Duplodnaviria</taxon>
        <taxon>Heunggongvirae</taxon>
        <taxon>Uroviricota</taxon>
        <taxon>Caudoviricetes</taxon>
        <taxon>Peduoviridae</taxon>
        <taxon>Maltschvirus</taxon>
        <taxon>Maltschvirus maltsch</taxon>
    </lineage>
</organism>
<keyword evidence="1" id="KW-1133">Transmembrane helix</keyword>
<dbReference type="EMBL" id="LR796374">
    <property type="protein sequence ID" value="CAB4140539.1"/>
    <property type="molecule type" value="Genomic_DNA"/>
</dbReference>